<organism evidence="1 2">
    <name type="scientific">Quillaja saponaria</name>
    <name type="common">Soap bark tree</name>
    <dbReference type="NCBI Taxonomy" id="32244"/>
    <lineage>
        <taxon>Eukaryota</taxon>
        <taxon>Viridiplantae</taxon>
        <taxon>Streptophyta</taxon>
        <taxon>Embryophyta</taxon>
        <taxon>Tracheophyta</taxon>
        <taxon>Spermatophyta</taxon>
        <taxon>Magnoliopsida</taxon>
        <taxon>eudicotyledons</taxon>
        <taxon>Gunneridae</taxon>
        <taxon>Pentapetalae</taxon>
        <taxon>rosids</taxon>
        <taxon>fabids</taxon>
        <taxon>Fabales</taxon>
        <taxon>Quillajaceae</taxon>
        <taxon>Quillaja</taxon>
    </lineage>
</organism>
<dbReference type="EMBL" id="JARAOO010000013">
    <property type="protein sequence ID" value="KAJ7946868.1"/>
    <property type="molecule type" value="Genomic_DNA"/>
</dbReference>
<dbReference type="PANTHER" id="PTHR33414:SF5">
    <property type="entry name" value="OS02G0817100 PROTEIN"/>
    <property type="match status" value="1"/>
</dbReference>
<proteinExistence type="predicted"/>
<keyword evidence="2" id="KW-1185">Reference proteome</keyword>
<accession>A0AAD7KWG9</accession>
<evidence type="ECO:0000313" key="2">
    <source>
        <dbReference type="Proteomes" id="UP001163823"/>
    </source>
</evidence>
<protein>
    <submittedName>
        <fullName evidence="1">Protein plastid movement impaired 1-related 1</fullName>
    </submittedName>
</protein>
<gene>
    <name evidence="1" type="ORF">O6P43_031741</name>
</gene>
<comment type="caution">
    <text evidence="1">The sequence shown here is derived from an EMBL/GenBank/DDBJ whole genome shotgun (WGS) entry which is preliminary data.</text>
</comment>
<reference evidence="1" key="1">
    <citation type="journal article" date="2023" name="Science">
        <title>Elucidation of the pathway for biosynthesis of saponin adjuvants from the soapbark tree.</title>
        <authorList>
            <person name="Reed J."/>
            <person name="Orme A."/>
            <person name="El-Demerdash A."/>
            <person name="Owen C."/>
            <person name="Martin L.B.B."/>
            <person name="Misra R.C."/>
            <person name="Kikuchi S."/>
            <person name="Rejzek M."/>
            <person name="Martin A.C."/>
            <person name="Harkess A."/>
            <person name="Leebens-Mack J."/>
            <person name="Louveau T."/>
            <person name="Stephenson M.J."/>
            <person name="Osbourn A."/>
        </authorList>
    </citation>
    <scope>NUCLEOTIDE SEQUENCE</scope>
    <source>
        <strain evidence="1">S10</strain>
    </source>
</reference>
<dbReference type="Proteomes" id="UP001163823">
    <property type="component" value="Chromosome 13"/>
</dbReference>
<dbReference type="InterPro" id="IPR039614">
    <property type="entry name" value="PMI1-like"/>
</dbReference>
<evidence type="ECO:0000313" key="1">
    <source>
        <dbReference type="EMBL" id="KAJ7946868.1"/>
    </source>
</evidence>
<dbReference type="KEGG" id="qsa:O6P43_031741"/>
<dbReference type="PANTHER" id="PTHR33414">
    <property type="entry name" value="PROTEIN PLASTID MOVEMENT IMPAIRED 1-RELATED 1"/>
    <property type="match status" value="1"/>
</dbReference>
<name>A0AAD7KWG9_QUISA</name>
<sequence length="182" mass="20892">MTHSRQHTDSRIVKERVVLPQSNQNPKYPDKLQAKDCADKALNVEKCLLQADLANMHMVSAGVENLVQNTCKLMPLEEIARKTMQLNAMDNTPSIVINDRDSRIYGCMNCCLERTHYVGKDFEELDPRVMNEIEALLMEGLRIQSDMLKMFAFGGRRINAGELFLPSLCPPVFLIMKYKEWE</sequence>
<dbReference type="AlphaFoldDB" id="A0AAD7KWG9"/>